<comment type="caution">
    <text evidence="3">The sequence shown here is derived from an EMBL/GenBank/DDBJ whole genome shotgun (WGS) entry which is preliminary data.</text>
</comment>
<dbReference type="SUPFAM" id="SSF53474">
    <property type="entry name" value="alpha/beta-Hydrolases"/>
    <property type="match status" value="1"/>
</dbReference>
<proteinExistence type="predicted"/>
<protein>
    <submittedName>
        <fullName evidence="3">Alpha/beta fold hydrolase</fullName>
    </submittedName>
</protein>
<evidence type="ECO:0000313" key="4">
    <source>
        <dbReference type="Proteomes" id="UP001183535"/>
    </source>
</evidence>
<dbReference type="AlphaFoldDB" id="A0ABD5EUC5"/>
<organism evidence="3 4">
    <name type="scientific">Streptomyces doudnae</name>
    <dbReference type="NCBI Taxonomy" id="3075536"/>
    <lineage>
        <taxon>Bacteria</taxon>
        <taxon>Bacillati</taxon>
        <taxon>Actinomycetota</taxon>
        <taxon>Actinomycetes</taxon>
        <taxon>Kitasatosporales</taxon>
        <taxon>Streptomycetaceae</taxon>
        <taxon>Streptomyces</taxon>
    </lineage>
</organism>
<dbReference type="Gene3D" id="3.40.50.1820">
    <property type="entry name" value="alpha/beta hydrolase"/>
    <property type="match status" value="1"/>
</dbReference>
<keyword evidence="3" id="KW-0378">Hydrolase</keyword>
<dbReference type="InterPro" id="IPR050266">
    <property type="entry name" value="AB_hydrolase_sf"/>
</dbReference>
<feature type="compositionally biased region" description="Basic and acidic residues" evidence="1">
    <location>
        <begin position="1"/>
        <end position="12"/>
    </location>
</feature>
<gene>
    <name evidence="3" type="ORF">RM877_26850</name>
</gene>
<feature type="region of interest" description="Disordered" evidence="1">
    <location>
        <begin position="1"/>
        <end position="29"/>
    </location>
</feature>
<dbReference type="PANTHER" id="PTHR43798">
    <property type="entry name" value="MONOACYLGLYCEROL LIPASE"/>
    <property type="match status" value="1"/>
</dbReference>
<accession>A0ABD5EUC5</accession>
<sequence>MAGERDGGRRAAWDAPGHSQGAPGFAPTRDGRRLALQRRPAGGDGAGPTVVFEGGLAAGRSWWAAVQRELGDAAPTVVYDRAGLGRSAPAPGSRRLDALARDLTDLLGHLEPLGAGPFVLVGHSWGGPVVRLAAAERPDRIAGLVLVDPADESCPLLLSPGMRRQERAGQHLSMLLARAGLLGFVHRSLTSALPPDAAADLRAEGFTVAAMRTRARELEDTQGDLRRLLDAPPALDGVPLTVVSAGRTSPGMTRSVREAATASHAHRARQSPGGRHVVLPGADHMVPASAPGALAAEIRALL</sequence>
<name>A0ABD5EUC5_9ACTN</name>
<evidence type="ECO:0000313" key="3">
    <source>
        <dbReference type="EMBL" id="MDT0438308.1"/>
    </source>
</evidence>
<evidence type="ECO:0000259" key="2">
    <source>
        <dbReference type="Pfam" id="PF00561"/>
    </source>
</evidence>
<dbReference type="GO" id="GO:0016787">
    <property type="term" value="F:hydrolase activity"/>
    <property type="evidence" value="ECO:0007669"/>
    <property type="project" value="UniProtKB-KW"/>
</dbReference>
<reference evidence="4" key="1">
    <citation type="submission" date="2023-07" db="EMBL/GenBank/DDBJ databases">
        <title>30 novel species of actinomycetes from the DSMZ collection.</title>
        <authorList>
            <person name="Nouioui I."/>
        </authorList>
    </citation>
    <scope>NUCLEOTIDE SEQUENCE [LARGE SCALE GENOMIC DNA]</scope>
    <source>
        <strain evidence="4">DSM 41981</strain>
    </source>
</reference>
<dbReference type="InterPro" id="IPR029058">
    <property type="entry name" value="AB_hydrolase_fold"/>
</dbReference>
<dbReference type="InterPro" id="IPR000073">
    <property type="entry name" value="AB_hydrolase_1"/>
</dbReference>
<dbReference type="Proteomes" id="UP001183535">
    <property type="component" value="Unassembled WGS sequence"/>
</dbReference>
<dbReference type="Pfam" id="PF00561">
    <property type="entry name" value="Abhydrolase_1"/>
    <property type="match status" value="1"/>
</dbReference>
<feature type="domain" description="AB hydrolase-1" evidence="2">
    <location>
        <begin position="48"/>
        <end position="151"/>
    </location>
</feature>
<dbReference type="EMBL" id="JAVRES010000016">
    <property type="protein sequence ID" value="MDT0438308.1"/>
    <property type="molecule type" value="Genomic_DNA"/>
</dbReference>
<dbReference type="RefSeq" id="WP_093835364.1">
    <property type="nucleotide sequence ID" value="NZ_JAVRES010000016.1"/>
</dbReference>
<evidence type="ECO:0000256" key="1">
    <source>
        <dbReference type="SAM" id="MobiDB-lite"/>
    </source>
</evidence>
<keyword evidence="4" id="KW-1185">Reference proteome</keyword>